<sequence>MRRRVERGPAAARRPPSQATPATFCGSRRASASPPAPAFQAADVVEARAAAPCTRSGMRPRPPSPRIKGLVDKFEGGPRFGAAAGRAPAPVAFLGCASPLREASRRGA</sequence>
<evidence type="ECO:0000256" key="1">
    <source>
        <dbReference type="SAM" id="MobiDB-lite"/>
    </source>
</evidence>
<gene>
    <name evidence="2" type="ORF">PCOR1329_LOCUS20073</name>
</gene>
<protein>
    <submittedName>
        <fullName evidence="2">Uncharacterized protein</fullName>
    </submittedName>
</protein>
<comment type="caution">
    <text evidence="2">The sequence shown here is derived from an EMBL/GenBank/DDBJ whole genome shotgun (WGS) entry which is preliminary data.</text>
</comment>
<dbReference type="Proteomes" id="UP001189429">
    <property type="component" value="Unassembled WGS sequence"/>
</dbReference>
<accession>A0ABN9RHY2</accession>
<name>A0ABN9RHY2_9DINO</name>
<keyword evidence="3" id="KW-1185">Reference proteome</keyword>
<dbReference type="EMBL" id="CAUYUJ010006469">
    <property type="protein sequence ID" value="CAK0817448.1"/>
    <property type="molecule type" value="Genomic_DNA"/>
</dbReference>
<organism evidence="2 3">
    <name type="scientific">Prorocentrum cordatum</name>
    <dbReference type="NCBI Taxonomy" id="2364126"/>
    <lineage>
        <taxon>Eukaryota</taxon>
        <taxon>Sar</taxon>
        <taxon>Alveolata</taxon>
        <taxon>Dinophyceae</taxon>
        <taxon>Prorocentrales</taxon>
        <taxon>Prorocentraceae</taxon>
        <taxon>Prorocentrum</taxon>
    </lineage>
</organism>
<feature type="region of interest" description="Disordered" evidence="1">
    <location>
        <begin position="1"/>
        <end position="39"/>
    </location>
</feature>
<evidence type="ECO:0000313" key="2">
    <source>
        <dbReference type="EMBL" id="CAK0817448.1"/>
    </source>
</evidence>
<feature type="compositionally biased region" description="Low complexity" evidence="1">
    <location>
        <begin position="27"/>
        <end position="39"/>
    </location>
</feature>
<proteinExistence type="predicted"/>
<evidence type="ECO:0000313" key="3">
    <source>
        <dbReference type="Proteomes" id="UP001189429"/>
    </source>
</evidence>
<reference evidence="2" key="1">
    <citation type="submission" date="2023-10" db="EMBL/GenBank/DDBJ databases">
        <authorList>
            <person name="Chen Y."/>
            <person name="Shah S."/>
            <person name="Dougan E. K."/>
            <person name="Thang M."/>
            <person name="Chan C."/>
        </authorList>
    </citation>
    <scope>NUCLEOTIDE SEQUENCE [LARGE SCALE GENOMIC DNA]</scope>
</reference>